<proteinExistence type="inferred from homology"/>
<protein>
    <recommendedName>
        <fullName evidence="10">Potassium channel domain-containing protein</fullName>
    </recommendedName>
</protein>
<dbReference type="OrthoDB" id="297496at2759"/>
<dbReference type="PRINTS" id="PR01333">
    <property type="entry name" value="2POREKCHANEL"/>
</dbReference>
<feature type="transmembrane region" description="Helical" evidence="9">
    <location>
        <begin position="95"/>
        <end position="116"/>
    </location>
</feature>
<keyword evidence="7 8" id="KW-0407">Ion channel</keyword>
<evidence type="ECO:0000256" key="2">
    <source>
        <dbReference type="ARBA" id="ARBA00022448"/>
    </source>
</evidence>
<dbReference type="SUPFAM" id="SSF81324">
    <property type="entry name" value="Voltage-gated potassium channels"/>
    <property type="match status" value="2"/>
</dbReference>
<evidence type="ECO:0000256" key="1">
    <source>
        <dbReference type="ARBA" id="ARBA00004141"/>
    </source>
</evidence>
<evidence type="ECO:0000256" key="8">
    <source>
        <dbReference type="RuleBase" id="RU003857"/>
    </source>
</evidence>
<dbReference type="PANTHER" id="PTHR11003:SF341">
    <property type="entry name" value="POTASSIUM CHANNEL DOMAIN-CONTAINING PROTEIN"/>
    <property type="match status" value="1"/>
</dbReference>
<dbReference type="Proteomes" id="UP000580250">
    <property type="component" value="Unassembled WGS sequence"/>
</dbReference>
<dbReference type="GO" id="GO:0015271">
    <property type="term" value="F:outward rectifier potassium channel activity"/>
    <property type="evidence" value="ECO:0007669"/>
    <property type="project" value="TreeGrafter"/>
</dbReference>
<comment type="caution">
    <text evidence="11">The sequence shown here is derived from an EMBL/GenBank/DDBJ whole genome shotgun (WGS) entry which is preliminary data.</text>
</comment>
<evidence type="ECO:0000313" key="12">
    <source>
        <dbReference type="Proteomes" id="UP000580250"/>
    </source>
</evidence>
<evidence type="ECO:0000256" key="3">
    <source>
        <dbReference type="ARBA" id="ARBA00022692"/>
    </source>
</evidence>
<feature type="domain" description="Potassium channel" evidence="10">
    <location>
        <begin position="46"/>
        <end position="123"/>
    </location>
</feature>
<dbReference type="PANTHER" id="PTHR11003">
    <property type="entry name" value="POTASSIUM CHANNEL, SUBFAMILY K"/>
    <property type="match status" value="1"/>
</dbReference>
<dbReference type="Pfam" id="PF07885">
    <property type="entry name" value="Ion_trans_2"/>
    <property type="match status" value="2"/>
</dbReference>
<feature type="domain" description="Potassium channel" evidence="10">
    <location>
        <begin position="159"/>
        <end position="234"/>
    </location>
</feature>
<keyword evidence="6 9" id="KW-0472">Membrane</keyword>
<dbReference type="EMBL" id="CAJEWN010000536">
    <property type="protein sequence ID" value="CAD2185195.1"/>
    <property type="molecule type" value="Genomic_DNA"/>
</dbReference>
<dbReference type="InterPro" id="IPR003280">
    <property type="entry name" value="2pore_dom_K_chnl"/>
</dbReference>
<gene>
    <name evidence="11" type="ORF">MENT_LOCUS37604</name>
</gene>
<keyword evidence="3 8" id="KW-0812">Transmembrane</keyword>
<keyword evidence="5 8" id="KW-0406">Ion transport</keyword>
<feature type="transmembrane region" description="Helical" evidence="9">
    <location>
        <begin position="41"/>
        <end position="61"/>
    </location>
</feature>
<dbReference type="GO" id="GO:0022841">
    <property type="term" value="F:potassium ion leak channel activity"/>
    <property type="evidence" value="ECO:0007669"/>
    <property type="project" value="TreeGrafter"/>
</dbReference>
<dbReference type="Gene3D" id="1.10.287.70">
    <property type="match status" value="1"/>
</dbReference>
<feature type="transmembrane region" description="Helical" evidence="9">
    <location>
        <begin position="205"/>
        <end position="228"/>
    </location>
</feature>
<feature type="transmembrane region" description="Helical" evidence="9">
    <location>
        <begin position="181"/>
        <end position="198"/>
    </location>
</feature>
<dbReference type="GO" id="GO:0030322">
    <property type="term" value="P:stabilization of membrane potential"/>
    <property type="evidence" value="ECO:0007669"/>
    <property type="project" value="TreeGrafter"/>
</dbReference>
<comment type="similarity">
    <text evidence="8">Belongs to the two pore domain potassium channel (TC 1.A.1.8) family.</text>
</comment>
<dbReference type="GO" id="GO:0005886">
    <property type="term" value="C:plasma membrane"/>
    <property type="evidence" value="ECO:0007669"/>
    <property type="project" value="TreeGrafter"/>
</dbReference>
<evidence type="ECO:0000256" key="7">
    <source>
        <dbReference type="ARBA" id="ARBA00023303"/>
    </source>
</evidence>
<dbReference type="AlphaFoldDB" id="A0A6V7WDZ1"/>
<evidence type="ECO:0000313" key="11">
    <source>
        <dbReference type="EMBL" id="CAD2185195.1"/>
    </source>
</evidence>
<evidence type="ECO:0000256" key="9">
    <source>
        <dbReference type="SAM" id="Phobius"/>
    </source>
</evidence>
<keyword evidence="2 8" id="KW-0813">Transport</keyword>
<name>A0A6V7WDZ1_MELEN</name>
<feature type="transmembrane region" description="Helical" evidence="9">
    <location>
        <begin position="73"/>
        <end position="89"/>
    </location>
</feature>
<organism evidence="11 12">
    <name type="scientific">Meloidogyne enterolobii</name>
    <name type="common">Root-knot nematode worm</name>
    <name type="synonym">Meloidogyne mayaguensis</name>
    <dbReference type="NCBI Taxonomy" id="390850"/>
    <lineage>
        <taxon>Eukaryota</taxon>
        <taxon>Metazoa</taxon>
        <taxon>Ecdysozoa</taxon>
        <taxon>Nematoda</taxon>
        <taxon>Chromadorea</taxon>
        <taxon>Rhabditida</taxon>
        <taxon>Tylenchina</taxon>
        <taxon>Tylenchomorpha</taxon>
        <taxon>Tylenchoidea</taxon>
        <taxon>Meloidogynidae</taxon>
        <taxon>Meloidogyninae</taxon>
        <taxon>Meloidogyne</taxon>
    </lineage>
</organism>
<evidence type="ECO:0000256" key="4">
    <source>
        <dbReference type="ARBA" id="ARBA00022989"/>
    </source>
</evidence>
<evidence type="ECO:0000259" key="10">
    <source>
        <dbReference type="Pfam" id="PF07885"/>
    </source>
</evidence>
<evidence type="ECO:0000256" key="5">
    <source>
        <dbReference type="ARBA" id="ARBA00023065"/>
    </source>
</evidence>
<feature type="transmembrane region" description="Helical" evidence="9">
    <location>
        <begin position="149"/>
        <end position="169"/>
    </location>
</feature>
<keyword evidence="4 9" id="KW-1133">Transmembrane helix</keyword>
<reference evidence="11 12" key="1">
    <citation type="submission" date="2020-08" db="EMBL/GenBank/DDBJ databases">
        <authorList>
            <person name="Koutsovoulos G."/>
            <person name="Danchin GJ E."/>
        </authorList>
    </citation>
    <scope>NUCLEOTIDE SEQUENCE [LARGE SCALE GENOMIC DNA]</scope>
</reference>
<dbReference type="InterPro" id="IPR013099">
    <property type="entry name" value="K_chnl_dom"/>
</dbReference>
<accession>A0A6V7WDZ1</accession>
<evidence type="ECO:0000256" key="6">
    <source>
        <dbReference type="ARBA" id="ARBA00023136"/>
    </source>
</evidence>
<sequence length="302" mass="34310">MALPTPEINIENFDHFEENENKIKIGEKTKGYFLRLVGPQLAVPLLLYIYLLFGVFCYHLIDGELKDMPFTELFLFCFGTLTTIGYGNIKPSTSISLLFTMIYAPLGIPLCMLTLANMGKHITKAYNSLTLSLRNKKFLSHSIGQNKRLPLIATITLFILSLCGSAALLSTEETPIFHTDHLYFAVVSFTTLGFGDLYPNTEGNIFRLIGIICLLSVGIIAMGVWFQLVKNWLQKIFCYKKRRFRHARNIKVWFGHKQMRLSNVLEVVAREFNASPMQIHQVLNDLDFLISDAKANDATEIN</sequence>
<comment type="subcellular location">
    <subcellularLocation>
        <location evidence="1">Membrane</location>
        <topology evidence="1">Multi-pass membrane protein</topology>
    </subcellularLocation>
</comment>